<evidence type="ECO:0000313" key="1">
    <source>
        <dbReference type="EMBL" id="MBF9069094.1"/>
    </source>
</evidence>
<evidence type="ECO:0000313" key="2">
    <source>
        <dbReference type="Proteomes" id="UP000657385"/>
    </source>
</evidence>
<keyword evidence="2" id="KW-1185">Reference proteome</keyword>
<dbReference type="InterPro" id="IPR045682">
    <property type="entry name" value="DUF6193"/>
</dbReference>
<dbReference type="Pfam" id="PF19692">
    <property type="entry name" value="DUF6193"/>
    <property type="match status" value="1"/>
</dbReference>
<proteinExistence type="predicted"/>
<sequence length="185" mass="19988">MTLGSATRVFVVAAWGEGVNLTNGSTSDLTELAVAASAWHAGVSLAKLGDVAPFLEVSAMALAHQRGPDHAVAEKWRRYLEPGHRLDLQMIRAAHAEPRLRMLFPSTSHGSLHFSRCTGWPFSRDVSAICPLGDGRYAVRHRGEEFSLEPSYSAEEAAASVVARMPASWGPAIAGTDHDLRDRES</sequence>
<organism evidence="1 2">
    <name type="scientific">Streptacidiphilus fuscans</name>
    <dbReference type="NCBI Taxonomy" id="2789292"/>
    <lineage>
        <taxon>Bacteria</taxon>
        <taxon>Bacillati</taxon>
        <taxon>Actinomycetota</taxon>
        <taxon>Actinomycetes</taxon>
        <taxon>Kitasatosporales</taxon>
        <taxon>Streptomycetaceae</taxon>
        <taxon>Streptacidiphilus</taxon>
    </lineage>
</organism>
<dbReference type="Proteomes" id="UP000657385">
    <property type="component" value="Unassembled WGS sequence"/>
</dbReference>
<reference evidence="1" key="1">
    <citation type="submission" date="2020-11" db="EMBL/GenBank/DDBJ databases">
        <title>Isolation and identification of active actinomycetes.</title>
        <authorList>
            <person name="Yu B."/>
        </authorList>
    </citation>
    <scope>NUCLEOTIDE SEQUENCE</scope>
    <source>
        <strain evidence="1">NEAU-YB345</strain>
    </source>
</reference>
<accession>A0A931FG42</accession>
<name>A0A931FG42_9ACTN</name>
<dbReference type="AlphaFoldDB" id="A0A931FG42"/>
<dbReference type="RefSeq" id="WP_196194266.1">
    <property type="nucleotide sequence ID" value="NZ_JADPRT010000005.1"/>
</dbReference>
<comment type="caution">
    <text evidence="1">The sequence shown here is derived from an EMBL/GenBank/DDBJ whole genome shotgun (WGS) entry which is preliminary data.</text>
</comment>
<protein>
    <submittedName>
        <fullName evidence="1">Uncharacterized protein</fullName>
    </submittedName>
</protein>
<gene>
    <name evidence="1" type="ORF">I2501_13805</name>
</gene>
<dbReference type="EMBL" id="JADPRT010000005">
    <property type="protein sequence ID" value="MBF9069094.1"/>
    <property type="molecule type" value="Genomic_DNA"/>
</dbReference>